<sequence length="286" mass="29622">MILILGASGELASLTTAALQTLGNTETVRLGSRSPAKLAAEGAQTLFADYDQQDSLEAAMTGVSKVLFISGNIANDARLAQHLNVIAAAKKAGVSQLLYTSFQSPSLDSAFDFGASHAATEAAIRASGVPATVVRNAFYAELQLMSLGHTLESGALTHAAADGRFAPVSKADIAEALARLLMATPDADKHIGSTYEFTGPELLSYADIAKLIGKLTGKRIETNEISPEAQIAALSQMGLPGFLAKALGGASRAIAAGEYDTRSDDLAHILGRKPRSLREVIAAALG</sequence>
<evidence type="ECO:0000313" key="2">
    <source>
        <dbReference type="EMBL" id="MCH4295105.1"/>
    </source>
</evidence>
<dbReference type="PANTHER" id="PTHR47129">
    <property type="entry name" value="QUINONE OXIDOREDUCTASE 2"/>
    <property type="match status" value="1"/>
</dbReference>
<protein>
    <submittedName>
        <fullName evidence="2">SDR family oxidoreductase</fullName>
    </submittedName>
</protein>
<dbReference type="InterPro" id="IPR052718">
    <property type="entry name" value="NmrA-type_oxidoreductase"/>
</dbReference>
<evidence type="ECO:0000259" key="1">
    <source>
        <dbReference type="Pfam" id="PF05368"/>
    </source>
</evidence>
<keyword evidence="3" id="KW-1185">Reference proteome</keyword>
<comment type="caution">
    <text evidence="2">The sequence shown here is derived from an EMBL/GenBank/DDBJ whole genome shotgun (WGS) entry which is preliminary data.</text>
</comment>
<proteinExistence type="predicted"/>
<dbReference type="Gene3D" id="3.40.50.720">
    <property type="entry name" value="NAD(P)-binding Rossmann-like Domain"/>
    <property type="match status" value="1"/>
</dbReference>
<dbReference type="EMBL" id="JAKUDL010000004">
    <property type="protein sequence ID" value="MCH4295105.1"/>
    <property type="molecule type" value="Genomic_DNA"/>
</dbReference>
<accession>A0AAJ1BI14</accession>
<name>A0AAJ1BI14_9GAMM</name>
<dbReference type="InterPro" id="IPR008030">
    <property type="entry name" value="NmrA-like"/>
</dbReference>
<dbReference type="InterPro" id="IPR036291">
    <property type="entry name" value="NAD(P)-bd_dom_sf"/>
</dbReference>
<organism evidence="2 3">
    <name type="scientific">Shewanella zhuhaiensis</name>
    <dbReference type="NCBI Taxonomy" id="2919576"/>
    <lineage>
        <taxon>Bacteria</taxon>
        <taxon>Pseudomonadati</taxon>
        <taxon>Pseudomonadota</taxon>
        <taxon>Gammaproteobacteria</taxon>
        <taxon>Alteromonadales</taxon>
        <taxon>Shewanellaceae</taxon>
        <taxon>Shewanella</taxon>
    </lineage>
</organism>
<feature type="domain" description="NmrA-like" evidence="1">
    <location>
        <begin position="2"/>
        <end position="229"/>
    </location>
</feature>
<evidence type="ECO:0000313" key="3">
    <source>
        <dbReference type="Proteomes" id="UP001297581"/>
    </source>
</evidence>
<dbReference type="RefSeq" id="WP_240591370.1">
    <property type="nucleotide sequence ID" value="NZ_JAKUDL010000004.1"/>
</dbReference>
<dbReference type="Gene3D" id="3.90.25.10">
    <property type="entry name" value="UDP-galactose 4-epimerase, domain 1"/>
    <property type="match status" value="1"/>
</dbReference>
<dbReference type="AlphaFoldDB" id="A0AAJ1BI14"/>
<dbReference type="Pfam" id="PF05368">
    <property type="entry name" value="NmrA"/>
    <property type="match status" value="1"/>
</dbReference>
<dbReference type="PANTHER" id="PTHR47129:SF1">
    <property type="entry name" value="NMRA-LIKE DOMAIN-CONTAINING PROTEIN"/>
    <property type="match status" value="1"/>
</dbReference>
<gene>
    <name evidence="2" type="ORF">MJ923_12415</name>
</gene>
<dbReference type="Proteomes" id="UP001297581">
    <property type="component" value="Unassembled WGS sequence"/>
</dbReference>
<dbReference type="CDD" id="cd05269">
    <property type="entry name" value="TMR_SDR_a"/>
    <property type="match status" value="1"/>
</dbReference>
<reference evidence="2 3" key="1">
    <citation type="submission" date="2022-02" db="EMBL/GenBank/DDBJ databases">
        <title>The genome sequence of Shewanella sp. 3B26.</title>
        <authorList>
            <person name="Du J."/>
        </authorList>
    </citation>
    <scope>NUCLEOTIDE SEQUENCE [LARGE SCALE GENOMIC DNA]</scope>
    <source>
        <strain evidence="2 3">3B26</strain>
    </source>
</reference>
<dbReference type="SUPFAM" id="SSF51735">
    <property type="entry name" value="NAD(P)-binding Rossmann-fold domains"/>
    <property type="match status" value="1"/>
</dbReference>